<dbReference type="PROSITE" id="PS01040">
    <property type="entry name" value="SBP_BACTERIAL_5"/>
    <property type="match status" value="1"/>
</dbReference>
<dbReference type="Pfam" id="PF00496">
    <property type="entry name" value="SBP_bac_5"/>
    <property type="match status" value="1"/>
</dbReference>
<accession>A0A1Y0IIV7</accession>
<dbReference type="InterPro" id="IPR036582">
    <property type="entry name" value="Mao_N_sf"/>
</dbReference>
<dbReference type="AlphaFoldDB" id="A0A1Y0IIV7"/>
<feature type="signal peptide" evidence="5">
    <location>
        <begin position="1"/>
        <end position="21"/>
    </location>
</feature>
<dbReference type="GO" id="GO:0015833">
    <property type="term" value="P:peptide transport"/>
    <property type="evidence" value="ECO:0007669"/>
    <property type="project" value="TreeGrafter"/>
</dbReference>
<dbReference type="Gene3D" id="3.10.105.10">
    <property type="entry name" value="Dipeptide-binding Protein, Domain 3"/>
    <property type="match status" value="1"/>
</dbReference>
<dbReference type="EMBL" id="CP021434">
    <property type="protein sequence ID" value="ARU60240.1"/>
    <property type="molecule type" value="Genomic_DNA"/>
</dbReference>
<evidence type="ECO:0000313" key="8">
    <source>
        <dbReference type="EMBL" id="ARU60240.1"/>
    </source>
</evidence>
<evidence type="ECO:0000259" key="7">
    <source>
        <dbReference type="Pfam" id="PF07833"/>
    </source>
</evidence>
<feature type="domain" description="Copper amine oxidase-like N-terminal" evidence="7">
    <location>
        <begin position="38"/>
        <end position="144"/>
    </location>
</feature>
<keyword evidence="4 5" id="KW-0732">Signal</keyword>
<evidence type="ECO:0008006" key="10">
    <source>
        <dbReference type="Google" id="ProtNLM"/>
    </source>
</evidence>
<dbReference type="Gene3D" id="3.40.190.10">
    <property type="entry name" value="Periplasmic binding protein-like II"/>
    <property type="match status" value="1"/>
</dbReference>
<dbReference type="InterPro" id="IPR023765">
    <property type="entry name" value="SBP_5_CS"/>
</dbReference>
<protein>
    <recommendedName>
        <fullName evidence="10">Solute-binding protein family 5 domain-containing protein</fullName>
    </recommendedName>
</protein>
<dbReference type="GO" id="GO:1904680">
    <property type="term" value="F:peptide transmembrane transporter activity"/>
    <property type="evidence" value="ECO:0007669"/>
    <property type="project" value="TreeGrafter"/>
</dbReference>
<organism evidence="8 9">
    <name type="scientific">Tumebacillus avium</name>
    <dbReference type="NCBI Taxonomy" id="1903704"/>
    <lineage>
        <taxon>Bacteria</taxon>
        <taxon>Bacillati</taxon>
        <taxon>Bacillota</taxon>
        <taxon>Bacilli</taxon>
        <taxon>Bacillales</taxon>
        <taxon>Alicyclobacillaceae</taxon>
        <taxon>Tumebacillus</taxon>
    </lineage>
</organism>
<dbReference type="PANTHER" id="PTHR30290:SF10">
    <property type="entry name" value="PERIPLASMIC OLIGOPEPTIDE-BINDING PROTEIN-RELATED"/>
    <property type="match status" value="1"/>
</dbReference>
<feature type="chain" id="PRO_5039448928" description="Solute-binding protein family 5 domain-containing protein" evidence="5">
    <location>
        <begin position="22"/>
        <end position="644"/>
    </location>
</feature>
<dbReference type="InterPro" id="IPR000914">
    <property type="entry name" value="SBP_5_dom"/>
</dbReference>
<dbReference type="Pfam" id="PF07833">
    <property type="entry name" value="Cu_amine_oxidN1"/>
    <property type="match status" value="1"/>
</dbReference>
<dbReference type="KEGG" id="tum:CBW65_03565"/>
<evidence type="ECO:0000256" key="1">
    <source>
        <dbReference type="ARBA" id="ARBA00004193"/>
    </source>
</evidence>
<proteinExistence type="inferred from homology"/>
<name>A0A1Y0IIV7_9BACL</name>
<dbReference type="PANTHER" id="PTHR30290">
    <property type="entry name" value="PERIPLASMIC BINDING COMPONENT OF ABC TRANSPORTER"/>
    <property type="match status" value="1"/>
</dbReference>
<dbReference type="OrthoDB" id="48318at2"/>
<dbReference type="Gene3D" id="3.30.457.10">
    <property type="entry name" value="Copper amine oxidase-like, N-terminal domain"/>
    <property type="match status" value="1"/>
</dbReference>
<evidence type="ECO:0000256" key="4">
    <source>
        <dbReference type="ARBA" id="ARBA00022729"/>
    </source>
</evidence>
<keyword evidence="3" id="KW-0813">Transport</keyword>
<gene>
    <name evidence="8" type="ORF">CBW65_03565</name>
</gene>
<evidence type="ECO:0000313" key="9">
    <source>
        <dbReference type="Proteomes" id="UP000195437"/>
    </source>
</evidence>
<dbReference type="GO" id="GO:0005886">
    <property type="term" value="C:plasma membrane"/>
    <property type="evidence" value="ECO:0007669"/>
    <property type="project" value="UniProtKB-SubCell"/>
</dbReference>
<evidence type="ECO:0000256" key="3">
    <source>
        <dbReference type="ARBA" id="ARBA00022448"/>
    </source>
</evidence>
<feature type="domain" description="Solute-binding protein family 5" evidence="6">
    <location>
        <begin position="198"/>
        <end position="561"/>
    </location>
</feature>
<sequence>MKGWKGAWLGLTALSLLSAPAAAPAAAEAASAKINIKIDGQAQVYDTAPYMKNDRTLVPLRGIFEKLGAEVFWKEETSTVYAVKGDLNIVLPIGSKQATVNGQTVQLDQPAEVTNGRTMVPIRFVSETLGAGVLWEQKSNSVVITSGVKPLPKGGQALHLPLSYEFVLDPSLASDPASLTMLAQVGEGLTRLDQTGQAVPGVAKSWSVSPDGKTYRFLLRDNAKWSDGTKVTAPDFVYGWSRGANPELQGAYAFMLDGLESKALDDLTLEVTLLQPTPSFPEQLALPIFFPQKMQFVQSKGEAFGTDVKHSLFNGPFTVTAWAHEHYALLQKNPTYWDQGQVRLQKVNYYIGASDLTGRYQKGKLDRIPLGAADVPAYVNNPQFSQVSNLVTSYLQFNLEDPVLGNLKIRQALGYGIDAPALINAVGARGRYEAATGMVPVGITNGSGGSYRAQSGDLLQRQVQLAKAKALLADGLKELGLTAFPNVKLLMDDGALGRKTGEALQEQWKQLLGISVQVEYVPFGQRLQRSSRGDYDMLLGSWGADYNDPDNFLNLFLSSGMYNDANYESTLFDAALNKALQETDRSKRMAAYKQAETILLGDLPVAPLYFTNQSYLTQPYVKNWQAVPGLAVNYDLKLTYLEGK</sequence>
<dbReference type="CDD" id="cd08504">
    <property type="entry name" value="PBP2_OppA"/>
    <property type="match status" value="1"/>
</dbReference>
<keyword evidence="9" id="KW-1185">Reference proteome</keyword>
<comment type="similarity">
    <text evidence="2">Belongs to the bacterial solute-binding protein 5 family.</text>
</comment>
<dbReference type="SUPFAM" id="SSF53850">
    <property type="entry name" value="Periplasmic binding protein-like II"/>
    <property type="match status" value="1"/>
</dbReference>
<comment type="subcellular location">
    <subcellularLocation>
        <location evidence="1">Cell membrane</location>
        <topology evidence="1">Lipid-anchor</topology>
    </subcellularLocation>
</comment>
<dbReference type="InterPro" id="IPR012854">
    <property type="entry name" value="Cu_amine_oxidase-like_N"/>
</dbReference>
<dbReference type="InterPro" id="IPR039424">
    <property type="entry name" value="SBP_5"/>
</dbReference>
<evidence type="ECO:0000259" key="6">
    <source>
        <dbReference type="Pfam" id="PF00496"/>
    </source>
</evidence>
<evidence type="ECO:0000256" key="5">
    <source>
        <dbReference type="SAM" id="SignalP"/>
    </source>
</evidence>
<dbReference type="SUPFAM" id="SSF55383">
    <property type="entry name" value="Copper amine oxidase, domain N"/>
    <property type="match status" value="1"/>
</dbReference>
<dbReference type="Gene3D" id="3.90.76.10">
    <property type="entry name" value="Dipeptide-binding Protein, Domain 1"/>
    <property type="match status" value="1"/>
</dbReference>
<dbReference type="RefSeq" id="WP_087455627.1">
    <property type="nucleotide sequence ID" value="NZ_CP021434.1"/>
</dbReference>
<evidence type="ECO:0000256" key="2">
    <source>
        <dbReference type="ARBA" id="ARBA00005695"/>
    </source>
</evidence>
<reference evidence="9" key="1">
    <citation type="submission" date="2017-05" db="EMBL/GenBank/DDBJ databases">
        <authorList>
            <person name="Sung H."/>
        </authorList>
    </citation>
    <scope>NUCLEOTIDE SEQUENCE [LARGE SCALE GENOMIC DNA]</scope>
    <source>
        <strain evidence="9">AR23208</strain>
    </source>
</reference>
<dbReference type="Proteomes" id="UP000195437">
    <property type="component" value="Chromosome"/>
</dbReference>